<reference evidence="1" key="2">
    <citation type="submission" date="2024-06" db="EMBL/GenBank/DDBJ databases">
        <authorList>
            <person name="Plum-Jensen L.E."/>
            <person name="Schramm A."/>
            <person name="Marshall I.P.G."/>
        </authorList>
    </citation>
    <scope>NUCLEOTIDE SEQUENCE</scope>
    <source>
        <strain evidence="1">Rat1</strain>
    </source>
</reference>
<gene>
    <name evidence="1" type="ORF">Q3M24_02110</name>
</gene>
<organism evidence="1">
    <name type="scientific">Candidatus Electrothrix aestuarii</name>
    <dbReference type="NCBI Taxonomy" id="3062594"/>
    <lineage>
        <taxon>Bacteria</taxon>
        <taxon>Pseudomonadati</taxon>
        <taxon>Thermodesulfobacteriota</taxon>
        <taxon>Desulfobulbia</taxon>
        <taxon>Desulfobulbales</taxon>
        <taxon>Desulfobulbaceae</taxon>
        <taxon>Candidatus Electrothrix</taxon>
    </lineage>
</organism>
<dbReference type="EMBL" id="CP159373">
    <property type="protein sequence ID" value="XCN73569.1"/>
    <property type="molecule type" value="Genomic_DNA"/>
</dbReference>
<protein>
    <submittedName>
        <fullName evidence="1">Uncharacterized protein</fullName>
    </submittedName>
</protein>
<evidence type="ECO:0000313" key="1">
    <source>
        <dbReference type="EMBL" id="XCN73569.1"/>
    </source>
</evidence>
<dbReference type="KEGG" id="eaj:Q3M24_02110"/>
<sequence length="81" mass="9228">MTVISVGIQKTDETDEWVKYAFGGPPTRIIGNVIIYKSDGQVNLIDIEHDKYRKYILPAVVKALIRHHEKGEYPDNTGYHA</sequence>
<name>A0AAU8LXG7_9BACT</name>
<dbReference type="AlphaFoldDB" id="A0AAU8LXG7"/>
<reference evidence="1" key="1">
    <citation type="journal article" date="2024" name="Syst. Appl. Microbiol.">
        <title>First single-strain enrichments of Electrothrix cable bacteria, description of E. aestuarii sp. nov. and E. rattekaaiensis sp. nov., and proposal of a cable bacteria taxonomy following the rules of the SeqCode.</title>
        <authorList>
            <person name="Plum-Jensen L.E."/>
            <person name="Schramm A."/>
            <person name="Marshall I.P.G."/>
        </authorList>
    </citation>
    <scope>NUCLEOTIDE SEQUENCE</scope>
    <source>
        <strain evidence="1">Rat1</strain>
    </source>
</reference>
<accession>A0AAU8LXG7</accession>
<proteinExistence type="predicted"/>